<gene>
    <name evidence="2" type="ORF">GLAREA_05904</name>
</gene>
<sequence length="266" mass="29658">MATHLRQTSPIFCIFPQKKVFNRKFLKHSGKMSSTTTQTDHEIGKQLQYQDQSELLDAIDELSRRGLRNYVSLPQIIVCGDQSSGKSSVLEAISHARFPTNGTLCTTFATELVVRRSPSNGALVCIIPGASRINNQEAITKLQNFSGSSVKNEPGDLTFLIEEATQAMKDASKATGNPFFDDTLRIQLCKPDWPPITIVDLPGLIHAENQDQTQDDVKLVRDLVNRYMENPRSIILAIVSAENDAALQIVLRLRKSPILIEKEPWV</sequence>
<dbReference type="InterPro" id="IPR001401">
    <property type="entry name" value="Dynamin_GTPase"/>
</dbReference>
<name>S3D323_GLAL2</name>
<dbReference type="GeneID" id="19464958"/>
<dbReference type="HOGENOM" id="CLU_068946_1_0_1"/>
<proteinExistence type="predicted"/>
<dbReference type="GO" id="GO:0005874">
    <property type="term" value="C:microtubule"/>
    <property type="evidence" value="ECO:0007669"/>
    <property type="project" value="TreeGrafter"/>
</dbReference>
<dbReference type="PANTHER" id="PTHR11566">
    <property type="entry name" value="DYNAMIN"/>
    <property type="match status" value="1"/>
</dbReference>
<dbReference type="PRINTS" id="PR00195">
    <property type="entry name" value="DYNAMIN"/>
</dbReference>
<evidence type="ECO:0000259" key="1">
    <source>
        <dbReference type="PROSITE" id="PS51718"/>
    </source>
</evidence>
<dbReference type="PROSITE" id="PS51718">
    <property type="entry name" value="G_DYNAMIN_2"/>
    <property type="match status" value="1"/>
</dbReference>
<dbReference type="InterPro" id="IPR045063">
    <property type="entry name" value="Dynamin_N"/>
</dbReference>
<dbReference type="Proteomes" id="UP000016922">
    <property type="component" value="Unassembled WGS sequence"/>
</dbReference>
<dbReference type="STRING" id="1116229.S3D323"/>
<dbReference type="GO" id="GO:0000266">
    <property type="term" value="P:mitochondrial fission"/>
    <property type="evidence" value="ECO:0007669"/>
    <property type="project" value="TreeGrafter"/>
</dbReference>
<dbReference type="GO" id="GO:0005739">
    <property type="term" value="C:mitochondrion"/>
    <property type="evidence" value="ECO:0007669"/>
    <property type="project" value="TreeGrafter"/>
</dbReference>
<dbReference type="GO" id="GO:0006897">
    <property type="term" value="P:endocytosis"/>
    <property type="evidence" value="ECO:0007669"/>
    <property type="project" value="TreeGrafter"/>
</dbReference>
<dbReference type="KEGG" id="glz:GLAREA_05904"/>
<dbReference type="GO" id="GO:0016559">
    <property type="term" value="P:peroxisome fission"/>
    <property type="evidence" value="ECO:0007669"/>
    <property type="project" value="TreeGrafter"/>
</dbReference>
<keyword evidence="2" id="KW-0378">Hydrolase</keyword>
<dbReference type="GO" id="GO:0016020">
    <property type="term" value="C:membrane"/>
    <property type="evidence" value="ECO:0007669"/>
    <property type="project" value="TreeGrafter"/>
</dbReference>
<dbReference type="AlphaFoldDB" id="S3D323"/>
<accession>S3D323</accession>
<dbReference type="Gene3D" id="3.40.50.300">
    <property type="entry name" value="P-loop containing nucleotide triphosphate hydrolases"/>
    <property type="match status" value="1"/>
</dbReference>
<dbReference type="EMBL" id="KE145358">
    <property type="protein sequence ID" value="EPE32892.1"/>
    <property type="molecule type" value="Genomic_DNA"/>
</dbReference>
<dbReference type="PANTHER" id="PTHR11566:SF149">
    <property type="entry name" value="GTPASE, PUTATIVE (AFU_ORTHOLOGUE AFUA_6G11890)-RELATED"/>
    <property type="match status" value="1"/>
</dbReference>
<dbReference type="GO" id="GO:0048312">
    <property type="term" value="P:intracellular distribution of mitochondria"/>
    <property type="evidence" value="ECO:0007669"/>
    <property type="project" value="TreeGrafter"/>
</dbReference>
<organism evidence="2 3">
    <name type="scientific">Glarea lozoyensis (strain ATCC 20868 / MF5171)</name>
    <dbReference type="NCBI Taxonomy" id="1116229"/>
    <lineage>
        <taxon>Eukaryota</taxon>
        <taxon>Fungi</taxon>
        <taxon>Dikarya</taxon>
        <taxon>Ascomycota</taxon>
        <taxon>Pezizomycotina</taxon>
        <taxon>Leotiomycetes</taxon>
        <taxon>Helotiales</taxon>
        <taxon>Helotiaceae</taxon>
        <taxon>Glarea</taxon>
    </lineage>
</organism>
<evidence type="ECO:0000313" key="2">
    <source>
        <dbReference type="EMBL" id="EPE32892.1"/>
    </source>
</evidence>
<feature type="domain" description="Dynamin-type G" evidence="1">
    <location>
        <begin position="70"/>
        <end position="266"/>
    </location>
</feature>
<dbReference type="GO" id="GO:0003924">
    <property type="term" value="F:GTPase activity"/>
    <property type="evidence" value="ECO:0007669"/>
    <property type="project" value="InterPro"/>
</dbReference>
<evidence type="ECO:0000313" key="3">
    <source>
        <dbReference type="Proteomes" id="UP000016922"/>
    </source>
</evidence>
<dbReference type="eggNOG" id="KOG0446">
    <property type="taxonomic scope" value="Eukaryota"/>
</dbReference>
<dbReference type="InterPro" id="IPR022812">
    <property type="entry name" value="Dynamin"/>
</dbReference>
<dbReference type="SUPFAM" id="SSF52540">
    <property type="entry name" value="P-loop containing nucleoside triphosphate hydrolases"/>
    <property type="match status" value="1"/>
</dbReference>
<keyword evidence="3" id="KW-1185">Reference proteome</keyword>
<reference evidence="2 3" key="1">
    <citation type="journal article" date="2013" name="BMC Genomics">
        <title>Genomics-driven discovery of the pneumocandin biosynthetic gene cluster in the fungus Glarea lozoyensis.</title>
        <authorList>
            <person name="Chen L."/>
            <person name="Yue Q."/>
            <person name="Zhang X."/>
            <person name="Xiang M."/>
            <person name="Wang C."/>
            <person name="Li S."/>
            <person name="Che Y."/>
            <person name="Ortiz-Lopez F.J."/>
            <person name="Bills G.F."/>
            <person name="Liu X."/>
            <person name="An Z."/>
        </authorList>
    </citation>
    <scope>NUCLEOTIDE SEQUENCE [LARGE SCALE GENOMIC DNA]</scope>
    <source>
        <strain evidence="3">ATCC 20868 / MF5171</strain>
    </source>
</reference>
<dbReference type="GO" id="GO:0008017">
    <property type="term" value="F:microtubule binding"/>
    <property type="evidence" value="ECO:0007669"/>
    <property type="project" value="TreeGrafter"/>
</dbReference>
<dbReference type="InterPro" id="IPR030381">
    <property type="entry name" value="G_DYNAMIN_dom"/>
</dbReference>
<dbReference type="OrthoDB" id="415706at2759"/>
<dbReference type="Pfam" id="PF00350">
    <property type="entry name" value="Dynamin_N"/>
    <property type="match status" value="1"/>
</dbReference>
<dbReference type="SMART" id="SM00053">
    <property type="entry name" value="DYNc"/>
    <property type="match status" value="1"/>
</dbReference>
<dbReference type="RefSeq" id="XP_008079509.1">
    <property type="nucleotide sequence ID" value="XM_008081318.1"/>
</dbReference>
<protein>
    <submittedName>
        <fullName evidence="2">p-loop containing nucleoside triphosphate hydrolase</fullName>
    </submittedName>
</protein>
<dbReference type="GO" id="GO:0005525">
    <property type="term" value="F:GTP binding"/>
    <property type="evidence" value="ECO:0007669"/>
    <property type="project" value="InterPro"/>
</dbReference>
<dbReference type="InterPro" id="IPR027417">
    <property type="entry name" value="P-loop_NTPase"/>
</dbReference>